<sequence length="708" mass="78146">MVDGAKRGLRDVNGVITKQTVEKKLLPKLKEQLGYEISFSQYQSRVKWFKKQYSNYSKLLRHNSGFGWDATTKKFTAPNEVWEDYLKSNPTHGFFRTDTFSDYDDLRIAVGNGTATGMNAIGLGNDTDATILEVEEEDEVDGRSFNKVLKALNTIAPDFMAKPETVPYIIKESTRFYPYFKDCVGAIDGTHIPAMVVGREVSSYRNRHGTISQNVLAVCNFDLQFIYVLSGWEGSAHDSKVLNDALSRPNGLKVPSAPDEDTTNETDESFEWDDTQTQDQQREKANEWRLNLANHMSATTNSSNMEFGFGIAGSSGSGMSSEVPVETTSVAMVMPSSPLPFGSSLGAATMTSFSMPSSIFGSAPRPIPGLETTGDNPVGNLNPFLRPTMASASTVNPFVGPHWASNGPFLHTPNAIGAISVPASSVQRPPKFNGTNFKMWQQKMMFFFTVLGFAEYLQQDGAQLNEANDPLVAMVNQAWYHNNYLAINIILEGLGDTLYPVYAGAKLAKELWNSLNKKYQAEDAGTKKFIVGKMLDYKMVDSKSVIAQAEELTVIFNKCNEEKVGVSEAFQVAAIIHKLPRSWEDFQADLKLKRTELNLEQLLTRLRIREEGLARRGGGAKANVVEHPSGSSHGGKDKKKMGPKGGVSKFAGKCYNCGITGHRSSDYRKKKPEKNKKKTTEAMCAELDNLDLCAVVTEVSTSELLRVT</sequence>
<dbReference type="Pfam" id="PF14223">
    <property type="entry name" value="Retrotran_gag_2"/>
    <property type="match status" value="1"/>
</dbReference>
<dbReference type="Pfam" id="PF12776">
    <property type="entry name" value="Myb_DNA-bind_3"/>
    <property type="match status" value="1"/>
</dbReference>
<gene>
    <name evidence="7" type="ORF">CCAM_LOCUS10849</name>
</gene>
<dbReference type="PANTHER" id="PTHR47864:SF2">
    <property type="entry name" value="MYB_SANT-LIKE DNA-BINDING DOMAIN PROTEIN"/>
    <property type="match status" value="1"/>
</dbReference>
<evidence type="ECO:0000256" key="2">
    <source>
        <dbReference type="ARBA" id="ARBA00022723"/>
    </source>
</evidence>
<evidence type="ECO:0000256" key="1">
    <source>
        <dbReference type="ARBA" id="ARBA00001968"/>
    </source>
</evidence>
<dbReference type="AlphaFoldDB" id="A0A484KTN9"/>
<keyword evidence="8" id="KW-1185">Reference proteome</keyword>
<dbReference type="Pfam" id="PF13359">
    <property type="entry name" value="DDE_Tnp_4"/>
    <property type="match status" value="1"/>
</dbReference>
<name>A0A484KTN9_9ASTE</name>
<feature type="domain" description="CCHC-type" evidence="4">
    <location>
        <begin position="652"/>
        <end position="666"/>
    </location>
</feature>
<evidence type="ECO:0000256" key="3">
    <source>
        <dbReference type="SAM" id="MobiDB-lite"/>
    </source>
</evidence>
<dbReference type="InterPro" id="IPR001878">
    <property type="entry name" value="Znf_CCHC"/>
</dbReference>
<dbReference type="OrthoDB" id="685040at2759"/>
<feature type="region of interest" description="Disordered" evidence="3">
    <location>
        <begin position="618"/>
        <end position="645"/>
    </location>
</feature>
<dbReference type="GO" id="GO:0003676">
    <property type="term" value="F:nucleic acid binding"/>
    <property type="evidence" value="ECO:0007669"/>
    <property type="project" value="InterPro"/>
</dbReference>
<feature type="region of interest" description="Disordered" evidence="3">
    <location>
        <begin position="247"/>
        <end position="284"/>
    </location>
</feature>
<dbReference type="EMBL" id="OOIL02000769">
    <property type="protein sequence ID" value="VFQ69073.1"/>
    <property type="molecule type" value="Genomic_DNA"/>
</dbReference>
<evidence type="ECO:0000259" key="4">
    <source>
        <dbReference type="Pfam" id="PF00098"/>
    </source>
</evidence>
<feature type="domain" description="Myb/SANT-like" evidence="5">
    <location>
        <begin position="1"/>
        <end position="85"/>
    </location>
</feature>
<evidence type="ECO:0000313" key="7">
    <source>
        <dbReference type="EMBL" id="VFQ69073.1"/>
    </source>
</evidence>
<evidence type="ECO:0000259" key="5">
    <source>
        <dbReference type="Pfam" id="PF12776"/>
    </source>
</evidence>
<feature type="domain" description="DDE Tnp4" evidence="6">
    <location>
        <begin position="187"/>
        <end position="244"/>
    </location>
</feature>
<organism evidence="7 8">
    <name type="scientific">Cuscuta campestris</name>
    <dbReference type="NCBI Taxonomy" id="132261"/>
    <lineage>
        <taxon>Eukaryota</taxon>
        <taxon>Viridiplantae</taxon>
        <taxon>Streptophyta</taxon>
        <taxon>Embryophyta</taxon>
        <taxon>Tracheophyta</taxon>
        <taxon>Spermatophyta</taxon>
        <taxon>Magnoliopsida</taxon>
        <taxon>eudicotyledons</taxon>
        <taxon>Gunneridae</taxon>
        <taxon>Pentapetalae</taxon>
        <taxon>asterids</taxon>
        <taxon>lamiids</taxon>
        <taxon>Solanales</taxon>
        <taxon>Convolvulaceae</taxon>
        <taxon>Cuscuteae</taxon>
        <taxon>Cuscuta</taxon>
        <taxon>Cuscuta subgen. Grammica</taxon>
        <taxon>Cuscuta sect. Cleistogrammica</taxon>
    </lineage>
</organism>
<dbReference type="Pfam" id="PF00098">
    <property type="entry name" value="zf-CCHC"/>
    <property type="match status" value="1"/>
</dbReference>
<dbReference type="InterPro" id="IPR024752">
    <property type="entry name" value="Myb/SANT-like_dom"/>
</dbReference>
<reference evidence="7 8" key="1">
    <citation type="submission" date="2018-04" db="EMBL/GenBank/DDBJ databases">
        <authorList>
            <person name="Vogel A."/>
        </authorList>
    </citation>
    <scope>NUCLEOTIDE SEQUENCE [LARGE SCALE GENOMIC DNA]</scope>
</reference>
<feature type="compositionally biased region" description="Acidic residues" evidence="3">
    <location>
        <begin position="258"/>
        <end position="276"/>
    </location>
</feature>
<dbReference type="PANTHER" id="PTHR47864">
    <property type="entry name" value="TRANSMEMBRANE PROTEIN"/>
    <property type="match status" value="1"/>
</dbReference>
<protein>
    <recommendedName>
        <fullName evidence="9">CCHC-type domain-containing protein</fullName>
    </recommendedName>
</protein>
<dbReference type="InterPro" id="IPR027806">
    <property type="entry name" value="HARBI1_dom"/>
</dbReference>
<comment type="cofactor">
    <cofactor evidence="1">
        <name>a divalent metal cation</name>
        <dbReference type="ChEBI" id="CHEBI:60240"/>
    </cofactor>
</comment>
<dbReference type="InterPro" id="IPR055314">
    <property type="entry name" value="At2g29880-like"/>
</dbReference>
<proteinExistence type="predicted"/>
<dbReference type="Proteomes" id="UP000595140">
    <property type="component" value="Unassembled WGS sequence"/>
</dbReference>
<evidence type="ECO:0008006" key="9">
    <source>
        <dbReference type="Google" id="ProtNLM"/>
    </source>
</evidence>
<keyword evidence="2" id="KW-0479">Metal-binding</keyword>
<evidence type="ECO:0000313" key="8">
    <source>
        <dbReference type="Proteomes" id="UP000595140"/>
    </source>
</evidence>
<evidence type="ECO:0000259" key="6">
    <source>
        <dbReference type="Pfam" id="PF13359"/>
    </source>
</evidence>
<accession>A0A484KTN9</accession>
<dbReference type="GO" id="GO:0008270">
    <property type="term" value="F:zinc ion binding"/>
    <property type="evidence" value="ECO:0007669"/>
    <property type="project" value="InterPro"/>
</dbReference>